<dbReference type="InterPro" id="IPR017896">
    <property type="entry name" value="4Fe4S_Fe-S-bd"/>
</dbReference>
<protein>
    <submittedName>
        <fullName evidence="9">Polyferredoxin</fullName>
    </submittedName>
</protein>
<dbReference type="Gene3D" id="3.30.70.20">
    <property type="match status" value="1"/>
</dbReference>
<keyword evidence="10" id="KW-1185">Reference proteome</keyword>
<evidence type="ECO:0000313" key="9">
    <source>
        <dbReference type="EMBL" id="SKC59141.1"/>
    </source>
</evidence>
<dbReference type="PANTHER" id="PTHR30224:SF4">
    <property type="entry name" value="ELECTRON TRANSPORT PROTEIN YCCM-RELATED"/>
    <property type="match status" value="1"/>
</dbReference>
<evidence type="ECO:0000256" key="2">
    <source>
        <dbReference type="ARBA" id="ARBA00022475"/>
    </source>
</evidence>
<keyword evidence="2" id="KW-1003">Cell membrane</keyword>
<dbReference type="STRING" id="36842.SAMN02194393_01656"/>
<keyword evidence="4" id="KW-0408">Iron</keyword>
<keyword evidence="7" id="KW-1133">Transmembrane helix</keyword>
<dbReference type="SUPFAM" id="SSF54862">
    <property type="entry name" value="4Fe-4S ferredoxins"/>
    <property type="match status" value="1"/>
</dbReference>
<dbReference type="PANTHER" id="PTHR30224">
    <property type="entry name" value="ELECTRON TRANSPORT PROTEIN"/>
    <property type="match status" value="1"/>
</dbReference>
<feature type="transmembrane region" description="Helical" evidence="7">
    <location>
        <begin position="167"/>
        <end position="190"/>
    </location>
</feature>
<dbReference type="GO" id="GO:0051536">
    <property type="term" value="F:iron-sulfur cluster binding"/>
    <property type="evidence" value="ECO:0007669"/>
    <property type="project" value="UniProtKB-KW"/>
</dbReference>
<dbReference type="RefSeq" id="WP_079490773.1">
    <property type="nucleotide sequence ID" value="NZ_FUZT01000003.1"/>
</dbReference>
<dbReference type="EMBL" id="FUZT01000003">
    <property type="protein sequence ID" value="SKC59141.1"/>
    <property type="molecule type" value="Genomic_DNA"/>
</dbReference>
<keyword evidence="5" id="KW-0411">Iron-sulfur</keyword>
<evidence type="ECO:0000256" key="3">
    <source>
        <dbReference type="ARBA" id="ARBA00022723"/>
    </source>
</evidence>
<dbReference type="AlphaFoldDB" id="A0A1T5K693"/>
<dbReference type="GO" id="GO:0005886">
    <property type="term" value="C:plasma membrane"/>
    <property type="evidence" value="ECO:0007669"/>
    <property type="project" value="UniProtKB-SubCell"/>
</dbReference>
<dbReference type="InterPro" id="IPR017900">
    <property type="entry name" value="4Fe4S_Fe_S_CS"/>
</dbReference>
<evidence type="ECO:0000313" key="10">
    <source>
        <dbReference type="Proteomes" id="UP000190285"/>
    </source>
</evidence>
<dbReference type="PROSITE" id="PS00198">
    <property type="entry name" value="4FE4S_FER_1"/>
    <property type="match status" value="1"/>
</dbReference>
<proteinExistence type="predicted"/>
<dbReference type="GO" id="GO:0046872">
    <property type="term" value="F:metal ion binding"/>
    <property type="evidence" value="ECO:0007669"/>
    <property type="project" value="UniProtKB-KW"/>
</dbReference>
<feature type="transmembrane region" description="Helical" evidence="7">
    <location>
        <begin position="134"/>
        <end position="155"/>
    </location>
</feature>
<sequence>MKRRTKKKISIRTIMQVFFFILIAIIAYNHYLFDIGKGIKFLSSASVHAICPFGGIESIYQYLTTGTLVKKIHESSIILMYISFLLAVLFGPVLCGWVCPLGSIQEWFGKIGKKIFKSRFNKFIPYKYDRHLRFLRYFVLIFVIYMTATSGDLIFNEVDPYSALFHLWSSDLAIGGLIVLIITLTASLFVERPWCKYACPYGALLGITNSFRIFKIRRNSKSCISCNKCDNACPMNIKVSKTEVVKDHQCISCMKCTSEEACPIGDTVEFTVPKINQKEVKIHEN</sequence>
<reference evidence="9 10" key="1">
    <citation type="submission" date="2017-02" db="EMBL/GenBank/DDBJ databases">
        <authorList>
            <person name="Peterson S.W."/>
        </authorList>
    </citation>
    <scope>NUCLEOTIDE SEQUENCE [LARGE SCALE GENOMIC DNA]</scope>
    <source>
        <strain evidence="9 10">M1</strain>
    </source>
</reference>
<feature type="transmembrane region" description="Helical" evidence="7">
    <location>
        <begin position="12"/>
        <end position="33"/>
    </location>
</feature>
<dbReference type="Proteomes" id="UP000190285">
    <property type="component" value="Unassembled WGS sequence"/>
</dbReference>
<gene>
    <name evidence="9" type="ORF">SAMN02194393_01656</name>
</gene>
<evidence type="ECO:0000256" key="6">
    <source>
        <dbReference type="ARBA" id="ARBA00023136"/>
    </source>
</evidence>
<accession>A0A1T5K693</accession>
<keyword evidence="7" id="KW-0812">Transmembrane</keyword>
<evidence type="ECO:0000256" key="7">
    <source>
        <dbReference type="SAM" id="Phobius"/>
    </source>
</evidence>
<evidence type="ECO:0000256" key="1">
    <source>
        <dbReference type="ARBA" id="ARBA00004236"/>
    </source>
</evidence>
<dbReference type="PROSITE" id="PS51379">
    <property type="entry name" value="4FE4S_FER_2"/>
    <property type="match status" value="1"/>
</dbReference>
<comment type="subcellular location">
    <subcellularLocation>
        <location evidence="1">Cell membrane</location>
    </subcellularLocation>
</comment>
<evidence type="ECO:0000256" key="5">
    <source>
        <dbReference type="ARBA" id="ARBA00023014"/>
    </source>
</evidence>
<dbReference type="Pfam" id="PF12801">
    <property type="entry name" value="Fer4_5"/>
    <property type="match status" value="2"/>
</dbReference>
<dbReference type="InterPro" id="IPR052378">
    <property type="entry name" value="NosR_regulator"/>
</dbReference>
<keyword evidence="6 7" id="KW-0472">Membrane</keyword>
<evidence type="ECO:0000259" key="8">
    <source>
        <dbReference type="PROSITE" id="PS51379"/>
    </source>
</evidence>
<evidence type="ECO:0000256" key="4">
    <source>
        <dbReference type="ARBA" id="ARBA00023004"/>
    </source>
</evidence>
<name>A0A1T5K693_9FIRM</name>
<organism evidence="9 10">
    <name type="scientific">Maledivibacter halophilus</name>
    <dbReference type="NCBI Taxonomy" id="36842"/>
    <lineage>
        <taxon>Bacteria</taxon>
        <taxon>Bacillati</taxon>
        <taxon>Bacillota</taxon>
        <taxon>Clostridia</taxon>
        <taxon>Peptostreptococcales</taxon>
        <taxon>Caminicellaceae</taxon>
        <taxon>Maledivibacter</taxon>
    </lineage>
</organism>
<feature type="domain" description="4Fe-4S ferredoxin-type" evidence="8">
    <location>
        <begin position="214"/>
        <end position="243"/>
    </location>
</feature>
<feature type="transmembrane region" description="Helical" evidence="7">
    <location>
        <begin position="78"/>
        <end position="104"/>
    </location>
</feature>
<keyword evidence="3" id="KW-0479">Metal-binding</keyword>
<dbReference type="OrthoDB" id="9806398at2"/>